<protein>
    <recommendedName>
        <fullName evidence="4">Secreted protein</fullName>
    </recommendedName>
</protein>
<evidence type="ECO:0000313" key="2">
    <source>
        <dbReference type="EMBL" id="MED6269227.1"/>
    </source>
</evidence>
<proteinExistence type="predicted"/>
<accession>A0ABU7D2S0</accession>
<keyword evidence="1" id="KW-1133">Transmembrane helix</keyword>
<reference evidence="2 3" key="1">
    <citation type="submission" date="2021-06" db="EMBL/GenBank/DDBJ databases">
        <authorList>
            <person name="Palmer J.M."/>
        </authorList>
    </citation>
    <scope>NUCLEOTIDE SEQUENCE [LARGE SCALE GENOMIC DNA]</scope>
    <source>
        <strain evidence="2 3">CL_MEX2019</strain>
        <tissue evidence="2">Muscle</tissue>
    </source>
</reference>
<evidence type="ECO:0008006" key="4">
    <source>
        <dbReference type="Google" id="ProtNLM"/>
    </source>
</evidence>
<keyword evidence="1" id="KW-0812">Transmembrane</keyword>
<feature type="transmembrane region" description="Helical" evidence="1">
    <location>
        <begin position="20"/>
        <end position="39"/>
    </location>
</feature>
<evidence type="ECO:0000256" key="1">
    <source>
        <dbReference type="SAM" id="Phobius"/>
    </source>
</evidence>
<dbReference type="EMBL" id="JAHUTJ010013077">
    <property type="protein sequence ID" value="MED6269227.1"/>
    <property type="molecule type" value="Genomic_DNA"/>
</dbReference>
<keyword evidence="3" id="KW-1185">Reference proteome</keyword>
<organism evidence="2 3">
    <name type="scientific">Characodon lateralis</name>
    <dbReference type="NCBI Taxonomy" id="208331"/>
    <lineage>
        <taxon>Eukaryota</taxon>
        <taxon>Metazoa</taxon>
        <taxon>Chordata</taxon>
        <taxon>Craniata</taxon>
        <taxon>Vertebrata</taxon>
        <taxon>Euteleostomi</taxon>
        <taxon>Actinopterygii</taxon>
        <taxon>Neopterygii</taxon>
        <taxon>Teleostei</taxon>
        <taxon>Neoteleostei</taxon>
        <taxon>Acanthomorphata</taxon>
        <taxon>Ovalentaria</taxon>
        <taxon>Atherinomorphae</taxon>
        <taxon>Cyprinodontiformes</taxon>
        <taxon>Goodeidae</taxon>
        <taxon>Characodon</taxon>
    </lineage>
</organism>
<dbReference type="Proteomes" id="UP001352852">
    <property type="component" value="Unassembled WGS sequence"/>
</dbReference>
<evidence type="ECO:0000313" key="3">
    <source>
        <dbReference type="Proteomes" id="UP001352852"/>
    </source>
</evidence>
<sequence>MILRTAAWILKRMRIFGIRLTRNGVVGSVFCLILVLQILHQRASCTRLPRLLGWVCHLLAGAAHQVQSASFYWQHKGAGTQSLFACVLTITGNVKSPSEHYTELFCEPT</sequence>
<keyword evidence="1" id="KW-0472">Membrane</keyword>
<gene>
    <name evidence="2" type="ORF">CHARACLAT_031076</name>
</gene>
<comment type="caution">
    <text evidence="2">The sequence shown here is derived from an EMBL/GenBank/DDBJ whole genome shotgun (WGS) entry which is preliminary data.</text>
</comment>
<name>A0ABU7D2S0_9TELE</name>